<reference evidence="2" key="1">
    <citation type="submission" date="2020-02" db="EMBL/GenBank/DDBJ databases">
        <authorList>
            <person name="Meier V. D."/>
        </authorList>
    </citation>
    <scope>NUCLEOTIDE SEQUENCE</scope>
    <source>
        <strain evidence="2">AVDCRST_MAG08</strain>
    </source>
</reference>
<feature type="compositionally biased region" description="Basic residues" evidence="1">
    <location>
        <begin position="13"/>
        <end position="25"/>
    </location>
</feature>
<dbReference type="EMBL" id="CADCTG010000337">
    <property type="protein sequence ID" value="CAA9286589.1"/>
    <property type="molecule type" value="Genomic_DNA"/>
</dbReference>
<feature type="non-terminal residue" evidence="2">
    <location>
        <position position="165"/>
    </location>
</feature>
<feature type="region of interest" description="Disordered" evidence="1">
    <location>
        <begin position="94"/>
        <end position="145"/>
    </location>
</feature>
<evidence type="ECO:0000256" key="1">
    <source>
        <dbReference type="SAM" id="MobiDB-lite"/>
    </source>
</evidence>
<feature type="compositionally biased region" description="Basic and acidic residues" evidence="1">
    <location>
        <begin position="26"/>
        <end position="39"/>
    </location>
</feature>
<sequence>GRRMAAPAGHGRAGARRPVAPHRLHPHEPADRLRGDGHRRPARRLARLPGGAFPRGGGAGGAGAGGLPGVHALPHPGFVGAGLLRQRAAAVHLPAGPARVGTPRANRAGAGDQRRRAGLRGGGAAARRLAPARVRAPRAAQHRLHPDPLLESGLSFLGLGVQPPV</sequence>
<organism evidence="2">
    <name type="scientific">uncultured Acetobacteraceae bacterium</name>
    <dbReference type="NCBI Taxonomy" id="169975"/>
    <lineage>
        <taxon>Bacteria</taxon>
        <taxon>Pseudomonadati</taxon>
        <taxon>Pseudomonadota</taxon>
        <taxon>Alphaproteobacteria</taxon>
        <taxon>Acetobacterales</taxon>
        <taxon>Acetobacteraceae</taxon>
        <taxon>environmental samples</taxon>
    </lineage>
</organism>
<feature type="region of interest" description="Disordered" evidence="1">
    <location>
        <begin position="1"/>
        <end position="66"/>
    </location>
</feature>
<feature type="compositionally biased region" description="Low complexity" evidence="1">
    <location>
        <begin position="125"/>
        <end position="139"/>
    </location>
</feature>
<feature type="compositionally biased region" description="Gly residues" evidence="1">
    <location>
        <begin position="53"/>
        <end position="66"/>
    </location>
</feature>
<protein>
    <submittedName>
        <fullName evidence="2">ABC transporter, permease protein 2 (Cluster 5, nickel/peptides/opines)</fullName>
    </submittedName>
</protein>
<gene>
    <name evidence="2" type="ORF">AVDCRST_MAG08-4256</name>
</gene>
<feature type="compositionally biased region" description="Low complexity" evidence="1">
    <location>
        <begin position="1"/>
        <end position="10"/>
    </location>
</feature>
<feature type="non-terminal residue" evidence="2">
    <location>
        <position position="1"/>
    </location>
</feature>
<proteinExistence type="predicted"/>
<evidence type="ECO:0000313" key="2">
    <source>
        <dbReference type="EMBL" id="CAA9286589.1"/>
    </source>
</evidence>
<accession>A0A6J4JT60</accession>
<dbReference type="AlphaFoldDB" id="A0A6J4JT60"/>
<name>A0A6J4JT60_9PROT</name>